<evidence type="ECO:0000256" key="1">
    <source>
        <dbReference type="SAM" id="Phobius"/>
    </source>
</evidence>
<comment type="caution">
    <text evidence="2">The sequence shown here is derived from an EMBL/GenBank/DDBJ whole genome shotgun (WGS) entry which is preliminary data.</text>
</comment>
<accession>A0ABT7H6X3</accession>
<feature type="transmembrane region" description="Helical" evidence="1">
    <location>
        <begin position="12"/>
        <end position="33"/>
    </location>
</feature>
<proteinExistence type="predicted"/>
<dbReference type="EMBL" id="JASSQD010000001">
    <property type="protein sequence ID" value="MDK9556095.1"/>
    <property type="molecule type" value="Genomic_DNA"/>
</dbReference>
<reference evidence="2 3" key="1">
    <citation type="submission" date="2023-05" db="EMBL/GenBank/DDBJ databases">
        <title>Marinobacter albus sp. nov., a marine bacterium isolated from sand in a coastal intertidal zone of huludao.</title>
        <authorList>
            <person name="Deng T."/>
        </authorList>
    </citation>
    <scope>NUCLEOTIDE SEQUENCE [LARGE SCALE GENOMIC DNA]</scope>
    <source>
        <strain evidence="2 3">M216</strain>
    </source>
</reference>
<dbReference type="RefSeq" id="WP_285366850.1">
    <property type="nucleotide sequence ID" value="NZ_JASSQD010000001.1"/>
</dbReference>
<evidence type="ECO:0000313" key="3">
    <source>
        <dbReference type="Proteomes" id="UP001223547"/>
    </source>
</evidence>
<gene>
    <name evidence="2" type="ORF">QQF73_00560</name>
</gene>
<evidence type="ECO:0008006" key="4">
    <source>
        <dbReference type="Google" id="ProtNLM"/>
    </source>
</evidence>
<keyword evidence="1" id="KW-0812">Transmembrane</keyword>
<keyword evidence="1" id="KW-1133">Transmembrane helix</keyword>
<protein>
    <recommendedName>
        <fullName evidence="4">DUF2489 domain-containing protein</fullName>
    </recommendedName>
</protein>
<dbReference type="Proteomes" id="UP001223547">
    <property type="component" value="Unassembled WGS sequence"/>
</dbReference>
<sequence>MSIAELKQLAPVLSLIVAGLAVFVGPFVSWRVAQRQSDTSLRVANKQVIAPMRQAWINSLRDLVSELLGKCAHYWASGYEDREDSEYQHITELVHRLELHINPREQDHAELVTNARAMEGALGQASREADKKFWNAHQEIRRLAQDILKREWDRTKTEI</sequence>
<name>A0ABT7H6X3_9GAMM</name>
<keyword evidence="3" id="KW-1185">Reference proteome</keyword>
<keyword evidence="1" id="KW-0472">Membrane</keyword>
<evidence type="ECO:0000313" key="2">
    <source>
        <dbReference type="EMBL" id="MDK9556095.1"/>
    </source>
</evidence>
<organism evidence="2 3">
    <name type="scientific">Marinobacter albus</name>
    <dbReference type="NCBI Taxonomy" id="3030833"/>
    <lineage>
        <taxon>Bacteria</taxon>
        <taxon>Pseudomonadati</taxon>
        <taxon>Pseudomonadota</taxon>
        <taxon>Gammaproteobacteria</taxon>
        <taxon>Pseudomonadales</taxon>
        <taxon>Marinobacteraceae</taxon>
        <taxon>Marinobacter</taxon>
    </lineage>
</organism>